<name>A0AC61MVF5_9FIRM</name>
<evidence type="ECO:0000313" key="2">
    <source>
        <dbReference type="Proteomes" id="UP000682782"/>
    </source>
</evidence>
<keyword evidence="2" id="KW-1185">Reference proteome</keyword>
<proteinExistence type="predicted"/>
<gene>
    <name evidence="1" type="ORF">JYE49_11710</name>
</gene>
<reference evidence="1" key="1">
    <citation type="submission" date="2021-01" db="EMBL/GenBank/DDBJ databases">
        <title>Complete genome sequence of Clostridiales bacterium R-7.</title>
        <authorList>
            <person name="Mahoney-Kurpe S.C."/>
            <person name="Palevich N."/>
            <person name="Koike S."/>
            <person name="Moon C.D."/>
            <person name="Attwood G.T."/>
        </authorList>
    </citation>
    <scope>NUCLEOTIDE SEQUENCE</scope>
    <source>
        <strain evidence="1">R-7</strain>
    </source>
</reference>
<protein>
    <submittedName>
        <fullName evidence="1">Uncharacterized protein</fullName>
    </submittedName>
</protein>
<dbReference type="EMBL" id="CP068393">
    <property type="protein sequence ID" value="QUC66520.1"/>
    <property type="molecule type" value="Genomic_DNA"/>
</dbReference>
<evidence type="ECO:0000313" key="1">
    <source>
        <dbReference type="EMBL" id="QUC66520.1"/>
    </source>
</evidence>
<dbReference type="Proteomes" id="UP000682782">
    <property type="component" value="Chromosome"/>
</dbReference>
<organism evidence="1 2">
    <name type="scientific">Aristaeella hokkaidonensis</name>
    <dbReference type="NCBI Taxonomy" id="3046382"/>
    <lineage>
        <taxon>Bacteria</taxon>
        <taxon>Bacillati</taxon>
        <taxon>Bacillota</taxon>
        <taxon>Clostridia</taxon>
        <taxon>Eubacteriales</taxon>
        <taxon>Aristaeellaceae</taxon>
        <taxon>Aristaeella</taxon>
    </lineage>
</organism>
<accession>A0AC61MVF5</accession>
<sequence length="174" mass="18796">MKKLFALALALCLLCSFALAEEEIPTLNWADVEDQVKESGSFQQVAFQDVATLLYWVPNNMAAIDVNQIQADPAPVAVFATEDGNYSISVFALIIPSLEEYLNGLSANGTANFKNVTINGIDCVACENEAKNCDILIVPITDTSVLVYNFMPLNGDDGWDATKVAIISSIQVAQ</sequence>